<keyword evidence="2" id="KW-0805">Transcription regulation</keyword>
<evidence type="ECO:0000313" key="6">
    <source>
        <dbReference type="Proteomes" id="UP000249794"/>
    </source>
</evidence>
<reference evidence="6" key="1">
    <citation type="submission" date="2018-04" db="EMBL/GenBank/DDBJ databases">
        <authorList>
            <person name="Cornet L."/>
        </authorList>
    </citation>
    <scope>NUCLEOTIDE SEQUENCE [LARGE SCALE GENOMIC DNA]</scope>
</reference>
<organism evidence="5 6">
    <name type="scientific">Phormidesmis priestleyi</name>
    <dbReference type="NCBI Taxonomy" id="268141"/>
    <lineage>
        <taxon>Bacteria</taxon>
        <taxon>Bacillati</taxon>
        <taxon>Cyanobacteriota</taxon>
        <taxon>Cyanophyceae</taxon>
        <taxon>Leptolyngbyales</taxon>
        <taxon>Leptolyngbyaceae</taxon>
        <taxon>Phormidesmis</taxon>
    </lineage>
</organism>
<dbReference type="GO" id="GO:0003677">
    <property type="term" value="F:DNA binding"/>
    <property type="evidence" value="ECO:0007669"/>
    <property type="project" value="UniProtKB-KW"/>
</dbReference>
<evidence type="ECO:0000313" key="5">
    <source>
        <dbReference type="EMBL" id="PZO52679.1"/>
    </source>
</evidence>
<dbReference type="Proteomes" id="UP000249794">
    <property type="component" value="Unassembled WGS sequence"/>
</dbReference>
<evidence type="ECO:0000256" key="2">
    <source>
        <dbReference type="ARBA" id="ARBA00023015"/>
    </source>
</evidence>
<evidence type="ECO:0000256" key="3">
    <source>
        <dbReference type="ARBA" id="ARBA00023125"/>
    </source>
</evidence>
<dbReference type="SUPFAM" id="SSF46785">
    <property type="entry name" value="Winged helix' DNA-binding domain"/>
    <property type="match status" value="1"/>
</dbReference>
<protein>
    <submittedName>
        <fullName evidence="5">CopY family transcriptional regulator</fullName>
    </submittedName>
</protein>
<dbReference type="GO" id="GO:0045892">
    <property type="term" value="P:negative regulation of DNA-templated transcription"/>
    <property type="evidence" value="ECO:0007669"/>
    <property type="project" value="InterPro"/>
</dbReference>
<keyword evidence="4" id="KW-0804">Transcription</keyword>
<gene>
    <name evidence="5" type="ORF">DCF15_13520</name>
</gene>
<comment type="similarity">
    <text evidence="1">Belongs to the BlaI transcriptional regulatory family.</text>
</comment>
<accession>A0A2W4XDS3</accession>
<dbReference type="InterPro" id="IPR036390">
    <property type="entry name" value="WH_DNA-bd_sf"/>
</dbReference>
<proteinExistence type="inferred from homology"/>
<dbReference type="Pfam" id="PF03965">
    <property type="entry name" value="Penicillinase_R"/>
    <property type="match status" value="1"/>
</dbReference>
<dbReference type="AlphaFoldDB" id="A0A2W4XDS3"/>
<sequence length="147" mass="16190">MAAFPPYQPHNLTLGPLETEIVEILWRLGPTSATAVHQHILADIDRELTYSSVSTVLKRLIKKGWVSCEKVALAEKGKGRVYVWRSLVSQQQATILKAHEQLHRFLAVGSPDIVAAFADTLDDASLAQLDAIAQKIQAARQARGQQP</sequence>
<dbReference type="PIRSF" id="PIRSF019455">
    <property type="entry name" value="CopR_AtkY"/>
    <property type="match status" value="1"/>
</dbReference>
<dbReference type="InterPro" id="IPR036388">
    <property type="entry name" value="WH-like_DNA-bd_sf"/>
</dbReference>
<dbReference type="Gene3D" id="1.10.10.10">
    <property type="entry name" value="Winged helix-like DNA-binding domain superfamily/Winged helix DNA-binding domain"/>
    <property type="match status" value="1"/>
</dbReference>
<dbReference type="EMBL" id="QBMP01000143">
    <property type="protein sequence ID" value="PZO52679.1"/>
    <property type="molecule type" value="Genomic_DNA"/>
</dbReference>
<name>A0A2W4XDS3_9CYAN</name>
<keyword evidence="3" id="KW-0238">DNA-binding</keyword>
<dbReference type="InterPro" id="IPR005650">
    <property type="entry name" value="BlaI_family"/>
</dbReference>
<comment type="caution">
    <text evidence="5">The sequence shown here is derived from an EMBL/GenBank/DDBJ whole genome shotgun (WGS) entry which is preliminary data.</text>
</comment>
<evidence type="ECO:0000256" key="1">
    <source>
        <dbReference type="ARBA" id="ARBA00011046"/>
    </source>
</evidence>
<evidence type="ECO:0000256" key="4">
    <source>
        <dbReference type="ARBA" id="ARBA00023163"/>
    </source>
</evidence>
<reference evidence="5 6" key="2">
    <citation type="submission" date="2018-06" db="EMBL/GenBank/DDBJ databases">
        <title>Metagenomic assembly of (sub)arctic Cyanobacteria and their associated microbiome from non-axenic cultures.</title>
        <authorList>
            <person name="Baurain D."/>
        </authorList>
    </citation>
    <scope>NUCLEOTIDE SEQUENCE [LARGE SCALE GENOMIC DNA]</scope>
    <source>
        <strain evidence="5">ULC027bin1</strain>
    </source>
</reference>